<dbReference type="Pfam" id="PF14032">
    <property type="entry name" value="PknH_C"/>
    <property type="match status" value="1"/>
</dbReference>
<dbReference type="STRING" id="1791.GCA_001049355_03219"/>
<proteinExistence type="predicted"/>
<feature type="domain" description="PknH-like extracellular" evidence="1">
    <location>
        <begin position="55"/>
        <end position="236"/>
    </location>
</feature>
<sequence>MADNDSVRNDAAIRCVRAAGALFAASALLSGCVSEVKGTAVRSHGIGPVDIPPLDETRLDAILLTVDELNEIVGSTRLEVTSELEEMTDHSAEVSDPDCLGAVYGAEAPVYAGTGWTAMRDQLAREPDEDNDHWVEQTAVLYPSSGNAERFFADSSSTWQDCATSAIAVGEGDYLWELGEVGVGDTLITQKTTQEGADGWACQHALSVVSNLTVEAWACGYSITDEAAAIADAMIQNAAE</sequence>
<gene>
    <name evidence="2" type="primary">pknH_2</name>
    <name evidence="2" type="ORF">NCTC10437_03670</name>
</gene>
<accession>A0A3S4TZJ9</accession>
<keyword evidence="3" id="KW-1185">Reference proteome</keyword>
<dbReference type="EMBL" id="LR134356">
    <property type="protein sequence ID" value="VEG56673.1"/>
    <property type="molecule type" value="Genomic_DNA"/>
</dbReference>
<organism evidence="2 3">
    <name type="scientific">Mycolicibacterium aurum</name>
    <name type="common">Mycobacterium aurum</name>
    <dbReference type="NCBI Taxonomy" id="1791"/>
    <lineage>
        <taxon>Bacteria</taxon>
        <taxon>Bacillati</taxon>
        <taxon>Actinomycetota</taxon>
        <taxon>Actinomycetes</taxon>
        <taxon>Mycobacteriales</taxon>
        <taxon>Mycobacteriaceae</taxon>
        <taxon>Mycolicibacterium</taxon>
    </lineage>
</organism>
<protein>
    <submittedName>
        <fullName evidence="2">Serine/threonine protein kinase</fullName>
        <ecNumber evidence="2">2.7.11.1</ecNumber>
    </submittedName>
</protein>
<dbReference type="InterPro" id="IPR026954">
    <property type="entry name" value="PknH-like_Extracell"/>
</dbReference>
<dbReference type="AlphaFoldDB" id="A0A3S4TZJ9"/>
<dbReference type="EC" id="2.7.11.1" evidence="2"/>
<name>A0A3S4TZJ9_MYCAU</name>
<dbReference type="Gene3D" id="3.40.1000.70">
    <property type="entry name" value="PknH-like extracellular domain"/>
    <property type="match status" value="1"/>
</dbReference>
<keyword evidence="2" id="KW-0418">Kinase</keyword>
<evidence type="ECO:0000259" key="1">
    <source>
        <dbReference type="Pfam" id="PF14032"/>
    </source>
</evidence>
<evidence type="ECO:0000313" key="3">
    <source>
        <dbReference type="Proteomes" id="UP000279306"/>
    </source>
</evidence>
<dbReference type="GO" id="GO:0004674">
    <property type="term" value="F:protein serine/threonine kinase activity"/>
    <property type="evidence" value="ECO:0007669"/>
    <property type="project" value="UniProtKB-KW"/>
</dbReference>
<dbReference type="KEGG" id="mauu:NCTC10437_03670"/>
<evidence type="ECO:0000313" key="2">
    <source>
        <dbReference type="EMBL" id="VEG56673.1"/>
    </source>
</evidence>
<keyword evidence="2" id="KW-0808">Transferase</keyword>
<keyword evidence="2" id="KW-0723">Serine/threonine-protein kinase</keyword>
<dbReference type="InterPro" id="IPR038232">
    <property type="entry name" value="PknH-like_Extracell_sf"/>
</dbReference>
<dbReference type="Proteomes" id="UP000279306">
    <property type="component" value="Chromosome"/>
</dbReference>
<dbReference type="RefSeq" id="WP_048633166.1">
    <property type="nucleotide sequence ID" value="NZ_CVQQ01000009.1"/>
</dbReference>
<reference evidence="2 3" key="1">
    <citation type="submission" date="2018-12" db="EMBL/GenBank/DDBJ databases">
        <authorList>
            <consortium name="Pathogen Informatics"/>
        </authorList>
    </citation>
    <scope>NUCLEOTIDE SEQUENCE [LARGE SCALE GENOMIC DNA]</scope>
    <source>
        <strain evidence="2 3">NCTC10437</strain>
    </source>
</reference>
<dbReference type="OrthoDB" id="1551126at2"/>